<protein>
    <submittedName>
        <fullName evidence="2">SPFH domain containing protein</fullName>
    </submittedName>
</protein>
<organism evidence="2 3">
    <name type="scientific">Streptomyces laurentii</name>
    <dbReference type="NCBI Taxonomy" id="39478"/>
    <lineage>
        <taxon>Bacteria</taxon>
        <taxon>Bacillati</taxon>
        <taxon>Actinomycetota</taxon>
        <taxon>Actinomycetes</taxon>
        <taxon>Kitasatosporales</taxon>
        <taxon>Streptomycetaceae</taxon>
        <taxon>Streptomyces</taxon>
    </lineage>
</organism>
<keyword evidence="3" id="KW-1185">Reference proteome</keyword>
<dbReference type="KEGG" id="slau:SLA_3513"/>
<reference evidence="2 3" key="1">
    <citation type="journal article" date="2016" name="Genome Announc.">
        <title>Complete Genome Sequence of Thiostrepton-Producing Streptomyces laurentii ATCC 31255.</title>
        <authorList>
            <person name="Doi K."/>
            <person name="Fujino Y."/>
            <person name="Nagayoshi Y."/>
            <person name="Ohshima T."/>
            <person name="Ogata S."/>
        </authorList>
    </citation>
    <scope>NUCLEOTIDE SEQUENCE [LARGE SCALE GENOMIC DNA]</scope>
    <source>
        <strain evidence="2 3">ATCC 31255</strain>
    </source>
</reference>
<feature type="region of interest" description="Disordered" evidence="1">
    <location>
        <begin position="99"/>
        <end position="126"/>
    </location>
</feature>
<sequence length="126" mass="13434">MPSAGPRVREDRGSRSDIPDGGLRPENERGWKQPLGGQTGAFPVPSRPGTATAHRRSRITPTGRTRPGVPTAGTYALISPDGLLHFHEGVPGTPVRIGGLPRTTPSTFSIQHAGWGGPGLRPHRRR</sequence>
<feature type="region of interest" description="Disordered" evidence="1">
    <location>
        <begin position="1"/>
        <end position="73"/>
    </location>
</feature>
<evidence type="ECO:0000256" key="1">
    <source>
        <dbReference type="SAM" id="MobiDB-lite"/>
    </source>
</evidence>
<evidence type="ECO:0000313" key="3">
    <source>
        <dbReference type="Proteomes" id="UP000217676"/>
    </source>
</evidence>
<evidence type="ECO:0000313" key="2">
    <source>
        <dbReference type="EMBL" id="BAU84421.1"/>
    </source>
</evidence>
<proteinExistence type="predicted"/>
<gene>
    <name evidence="2" type="ORF">SLA_3513</name>
</gene>
<dbReference type="AlphaFoldDB" id="A0A160P1Q4"/>
<feature type="compositionally biased region" description="Low complexity" evidence="1">
    <location>
        <begin position="59"/>
        <end position="73"/>
    </location>
</feature>
<dbReference type="Proteomes" id="UP000217676">
    <property type="component" value="Chromosome"/>
</dbReference>
<dbReference type="EMBL" id="AP017424">
    <property type="protein sequence ID" value="BAU84421.1"/>
    <property type="molecule type" value="Genomic_DNA"/>
</dbReference>
<feature type="compositionally biased region" description="Basic and acidic residues" evidence="1">
    <location>
        <begin position="7"/>
        <end position="31"/>
    </location>
</feature>
<accession>A0A160P1Q4</accession>
<name>A0A160P1Q4_STRLU</name>